<dbReference type="Gene3D" id="3.40.50.1100">
    <property type="match status" value="2"/>
</dbReference>
<evidence type="ECO:0000259" key="6">
    <source>
        <dbReference type="Pfam" id="PF00291"/>
    </source>
</evidence>
<proteinExistence type="inferred from homology"/>
<dbReference type="InterPro" id="IPR029144">
    <property type="entry name" value="Thr_synth_N"/>
</dbReference>
<dbReference type="EMBL" id="CACRTG010000012">
    <property type="protein sequence ID" value="VYT05057.1"/>
    <property type="molecule type" value="Genomic_DNA"/>
</dbReference>
<comment type="cofactor">
    <cofactor evidence="1 5">
        <name>pyridoxal 5'-phosphate</name>
        <dbReference type="ChEBI" id="CHEBI:597326"/>
    </cofactor>
</comment>
<sequence>MNLLYKSTRNAEKTVTASEAILKGLADDGGLFVPVTIPKLDVDMGTLKEMSYQETAYAVMKQFFTDFTEEELKSCITKAYDSKFDTEEIAPLVKADGMYYLELFHGATIAFKDMALSILPHLLTTSAKKNNVKNEIVILTATSGDTGKAALAGFADVKGTRIIVFYPKDGVSKVQELQMVTQKGENTSVVAIHGNFDNAQSGVKAIFENKELAKEMDAAGYQFSSANSINIGRLVPQIVYYVYAYAKLLKNEEIAEGEQINVVVPTGNFGNILAAYYAKQMGVPIAKLVCASNENKVLFDFFQTGVYDKNREFILTTSPSMDILISSNLERLIYLIAGQDAVKNQDLMRALKSQGVYEISKEMKENLDDFAAGYATEDQVKKTISEIYKSTGYVIDTHTAVAASVGKAYLEENKDERKTVIASTASPYKFARSVMTSIDEKYDALEEFDLIAELEKISCVKIPKAIEEIRDAKIVHTRECDADKMEETVKEILNV</sequence>
<dbReference type="PANTHER" id="PTHR43515:SF1">
    <property type="entry name" value="THREONINE SYNTHASE-LIKE 1"/>
    <property type="match status" value="1"/>
</dbReference>
<dbReference type="AlphaFoldDB" id="A0A6N2THS2"/>
<reference evidence="8" key="1">
    <citation type="submission" date="2019-11" db="EMBL/GenBank/DDBJ databases">
        <authorList>
            <person name="Feng L."/>
        </authorList>
    </citation>
    <scope>NUCLEOTIDE SEQUENCE</scope>
    <source>
        <strain evidence="8">CnexileLFYP112</strain>
    </source>
</reference>
<protein>
    <recommendedName>
        <fullName evidence="4">Threonine synthase</fullName>
        <ecNumber evidence="4">4.2.3.1</ecNumber>
    </recommendedName>
</protein>
<evidence type="ECO:0000256" key="1">
    <source>
        <dbReference type="ARBA" id="ARBA00001933"/>
    </source>
</evidence>
<evidence type="ECO:0000256" key="5">
    <source>
        <dbReference type="PIRSR" id="PIRSR604450-51"/>
    </source>
</evidence>
<organism evidence="8">
    <name type="scientific">[Clostridium] nexile</name>
    <dbReference type="NCBI Taxonomy" id="29361"/>
    <lineage>
        <taxon>Bacteria</taxon>
        <taxon>Bacillati</taxon>
        <taxon>Bacillota</taxon>
        <taxon>Clostridia</taxon>
        <taxon>Lachnospirales</taxon>
        <taxon>Lachnospiraceae</taxon>
        <taxon>Tyzzerella</taxon>
    </lineage>
</organism>
<name>A0A6N2THS2_9FIRM</name>
<dbReference type="Pfam" id="PF14821">
    <property type="entry name" value="Thr_synth_N"/>
    <property type="match status" value="1"/>
</dbReference>
<accession>A0A6N2THS2</accession>
<dbReference type="CDD" id="cd01560">
    <property type="entry name" value="Thr-synth_2"/>
    <property type="match status" value="1"/>
</dbReference>
<dbReference type="InterPro" id="IPR037158">
    <property type="entry name" value="Thr_synth_N_sf"/>
</dbReference>
<comment type="similarity">
    <text evidence="2">Belongs to the threonine synthase family.</text>
</comment>
<dbReference type="EC" id="4.2.3.1" evidence="4"/>
<dbReference type="InterPro" id="IPR004450">
    <property type="entry name" value="Thr_synthase-like"/>
</dbReference>
<dbReference type="Pfam" id="PF00291">
    <property type="entry name" value="PALP"/>
    <property type="match status" value="1"/>
</dbReference>
<feature type="modified residue" description="N6-(pyridoxal phosphate)lysine" evidence="5">
    <location>
        <position position="112"/>
    </location>
</feature>
<evidence type="ECO:0000256" key="3">
    <source>
        <dbReference type="ARBA" id="ARBA00022898"/>
    </source>
</evidence>
<dbReference type="InterPro" id="IPR036052">
    <property type="entry name" value="TrpB-like_PALP_sf"/>
</dbReference>
<feature type="domain" description="Tryptophan synthase beta chain-like PALP" evidence="6">
    <location>
        <begin position="100"/>
        <end position="420"/>
    </location>
</feature>
<evidence type="ECO:0000313" key="8">
    <source>
        <dbReference type="EMBL" id="VYT05057.1"/>
    </source>
</evidence>
<dbReference type="SUPFAM" id="SSF53686">
    <property type="entry name" value="Tryptophan synthase beta subunit-like PLP-dependent enzymes"/>
    <property type="match status" value="1"/>
</dbReference>
<evidence type="ECO:0000259" key="7">
    <source>
        <dbReference type="Pfam" id="PF14821"/>
    </source>
</evidence>
<dbReference type="GO" id="GO:0009088">
    <property type="term" value="P:threonine biosynthetic process"/>
    <property type="evidence" value="ECO:0007669"/>
    <property type="project" value="UniProtKB-UniRule"/>
</dbReference>
<dbReference type="Gene3D" id="3.90.1380.10">
    <property type="entry name" value="Threonine synthase, N-terminal domain"/>
    <property type="match status" value="1"/>
</dbReference>
<dbReference type="NCBIfam" id="TIGR00260">
    <property type="entry name" value="thrC"/>
    <property type="match status" value="1"/>
</dbReference>
<keyword evidence="3 5" id="KW-0663">Pyridoxal phosphate</keyword>
<dbReference type="PANTHER" id="PTHR43515">
    <property type="entry name" value="THREONINE SYNTHASE-LIKE 1"/>
    <property type="match status" value="1"/>
</dbReference>
<evidence type="ECO:0000256" key="4">
    <source>
        <dbReference type="NCBIfam" id="TIGR00260"/>
    </source>
</evidence>
<evidence type="ECO:0000256" key="2">
    <source>
        <dbReference type="ARBA" id="ARBA00005517"/>
    </source>
</evidence>
<gene>
    <name evidence="8" type="primary">thrC</name>
    <name evidence="8" type="ORF">CNLFYP112_00365</name>
</gene>
<dbReference type="GO" id="GO:0005737">
    <property type="term" value="C:cytoplasm"/>
    <property type="evidence" value="ECO:0007669"/>
    <property type="project" value="TreeGrafter"/>
</dbReference>
<dbReference type="InterPro" id="IPR001926">
    <property type="entry name" value="TrpB-like_PALP"/>
</dbReference>
<keyword evidence="8" id="KW-0456">Lyase</keyword>
<feature type="domain" description="Threonine synthase N-terminal" evidence="7">
    <location>
        <begin position="5"/>
        <end position="80"/>
    </location>
</feature>
<dbReference type="GO" id="GO:0004795">
    <property type="term" value="F:threonine synthase activity"/>
    <property type="evidence" value="ECO:0007669"/>
    <property type="project" value="UniProtKB-UniRule"/>
</dbReference>